<dbReference type="EMBL" id="CCYD01001572">
    <property type="protein sequence ID" value="CEG45440.1"/>
    <property type="molecule type" value="Genomic_DNA"/>
</dbReference>
<proteinExistence type="predicted"/>
<dbReference type="Proteomes" id="UP000054928">
    <property type="component" value="Unassembled WGS sequence"/>
</dbReference>
<sequence>MIKNGAYETASDQSTKSKSKNIFCSVQKELEKTNIGNAINKTTARHTSCHQARKPCTRKGIDPGAPKNGFFYMIC</sequence>
<name>A0A0P1AVA2_PLAHL</name>
<evidence type="ECO:0000313" key="1">
    <source>
        <dbReference type="EMBL" id="CEG45440.1"/>
    </source>
</evidence>
<evidence type="ECO:0000313" key="2">
    <source>
        <dbReference type="Proteomes" id="UP000054928"/>
    </source>
</evidence>
<accession>A0A0P1AVA2</accession>
<keyword evidence="2" id="KW-1185">Reference proteome</keyword>
<organism evidence="1 2">
    <name type="scientific">Plasmopara halstedii</name>
    <name type="common">Downy mildew of sunflower</name>
    <dbReference type="NCBI Taxonomy" id="4781"/>
    <lineage>
        <taxon>Eukaryota</taxon>
        <taxon>Sar</taxon>
        <taxon>Stramenopiles</taxon>
        <taxon>Oomycota</taxon>
        <taxon>Peronosporomycetes</taxon>
        <taxon>Peronosporales</taxon>
        <taxon>Peronosporaceae</taxon>
        <taxon>Plasmopara</taxon>
    </lineage>
</organism>
<protein>
    <submittedName>
        <fullName evidence="1">Uncharacterized protein</fullName>
    </submittedName>
</protein>
<dbReference type="GeneID" id="59052730"/>
<reference evidence="2" key="1">
    <citation type="submission" date="2014-09" db="EMBL/GenBank/DDBJ databases">
        <authorList>
            <person name="Sharma Rahul"/>
            <person name="Thines Marco"/>
        </authorList>
    </citation>
    <scope>NUCLEOTIDE SEQUENCE [LARGE SCALE GENOMIC DNA]</scope>
</reference>
<dbReference type="AlphaFoldDB" id="A0A0P1AVA2"/>
<dbReference type="RefSeq" id="XP_036263340.1">
    <property type="nucleotide sequence ID" value="XM_036407080.1"/>
</dbReference>